<name>A0A1N7PTV9_9BACT</name>
<dbReference type="EMBL" id="FTOP01000020">
    <property type="protein sequence ID" value="SIT13879.1"/>
    <property type="molecule type" value="Genomic_DNA"/>
</dbReference>
<evidence type="ECO:0000313" key="2">
    <source>
        <dbReference type="EMBL" id="SIT13879.1"/>
    </source>
</evidence>
<dbReference type="Proteomes" id="UP000186026">
    <property type="component" value="Unassembled WGS sequence"/>
</dbReference>
<reference evidence="3" key="1">
    <citation type="submission" date="2017-01" db="EMBL/GenBank/DDBJ databases">
        <authorList>
            <person name="Varghese N."/>
            <person name="Submissions S."/>
        </authorList>
    </citation>
    <scope>NUCLEOTIDE SEQUENCE [LARGE SCALE GENOMIC DNA]</scope>
    <source>
        <strain evidence="3">DSM 46698</strain>
    </source>
</reference>
<protein>
    <submittedName>
        <fullName evidence="2">Uncharacterized protein</fullName>
    </submittedName>
</protein>
<dbReference type="AlphaFoldDB" id="A0A1N7PTV9"/>
<keyword evidence="3" id="KW-1185">Reference proteome</keyword>
<accession>A0A1N7PTV9</accession>
<evidence type="ECO:0000256" key="1">
    <source>
        <dbReference type="SAM" id="MobiDB-lite"/>
    </source>
</evidence>
<sequence length="72" mass="8246">MSRLGTPRSYAASSYGAPGPTEQRLFDQAKESAAEALEVWKVFFDNDWKAFEEKARNTKIDIFKEIEMVDIN</sequence>
<organism evidence="2 3">
    <name type="scientific">Belliella pelovolcani</name>
    <dbReference type="NCBI Taxonomy" id="529505"/>
    <lineage>
        <taxon>Bacteria</taxon>
        <taxon>Pseudomonadati</taxon>
        <taxon>Bacteroidota</taxon>
        <taxon>Cytophagia</taxon>
        <taxon>Cytophagales</taxon>
        <taxon>Cyclobacteriaceae</taxon>
        <taxon>Belliella</taxon>
    </lineage>
</organism>
<proteinExistence type="predicted"/>
<dbReference type="RefSeq" id="WP_245802726.1">
    <property type="nucleotide sequence ID" value="NZ_FTOP01000020.1"/>
</dbReference>
<feature type="region of interest" description="Disordered" evidence="1">
    <location>
        <begin position="1"/>
        <end position="22"/>
    </location>
</feature>
<gene>
    <name evidence="2" type="ORF">SAMN05421761_12041</name>
</gene>
<evidence type="ECO:0000313" key="3">
    <source>
        <dbReference type="Proteomes" id="UP000186026"/>
    </source>
</evidence>